<comment type="caution">
    <text evidence="9">The sequence shown here is derived from an EMBL/GenBank/DDBJ whole genome shotgun (WGS) entry which is preliminary data.</text>
</comment>
<keyword evidence="4" id="KW-0067">ATP-binding</keyword>
<evidence type="ECO:0000259" key="8">
    <source>
        <dbReference type="SMART" id="SM00382"/>
    </source>
</evidence>
<evidence type="ECO:0000256" key="4">
    <source>
        <dbReference type="ARBA" id="ARBA00022840"/>
    </source>
</evidence>
<dbReference type="GO" id="GO:0005524">
    <property type="term" value="F:ATP binding"/>
    <property type="evidence" value="ECO:0007669"/>
    <property type="project" value="UniProtKB-KW"/>
</dbReference>
<dbReference type="CDD" id="cd01393">
    <property type="entry name" value="RecA-like"/>
    <property type="match status" value="1"/>
</dbReference>
<feature type="compositionally biased region" description="Acidic residues" evidence="7">
    <location>
        <begin position="346"/>
        <end position="364"/>
    </location>
</feature>
<dbReference type="AlphaFoldDB" id="A0A2S4L1I1"/>
<dbReference type="InterPro" id="IPR027417">
    <property type="entry name" value="P-loop_NTPase"/>
</dbReference>
<feature type="compositionally biased region" description="Acidic residues" evidence="7">
    <location>
        <begin position="391"/>
        <end position="403"/>
    </location>
</feature>
<keyword evidence="10" id="KW-1185">Reference proteome</keyword>
<name>A0A2S4L1I1_9HYPO</name>
<dbReference type="Gene3D" id="3.40.50.300">
    <property type="entry name" value="P-loop containing nucleotide triphosphate hydrolases"/>
    <property type="match status" value="1"/>
</dbReference>
<feature type="region of interest" description="Disordered" evidence="7">
    <location>
        <begin position="57"/>
        <end position="79"/>
    </location>
</feature>
<keyword evidence="2" id="KW-0547">Nucleotide-binding</keyword>
<dbReference type="GO" id="GO:0000707">
    <property type="term" value="P:meiotic DNA recombinase assembly"/>
    <property type="evidence" value="ECO:0007669"/>
    <property type="project" value="TreeGrafter"/>
</dbReference>
<dbReference type="GO" id="GO:0007131">
    <property type="term" value="P:reciprocal meiotic recombination"/>
    <property type="evidence" value="ECO:0007669"/>
    <property type="project" value="TreeGrafter"/>
</dbReference>
<dbReference type="GO" id="GO:0033063">
    <property type="term" value="C:Rad51B-Rad51C-Rad51D-XRCC2 complex"/>
    <property type="evidence" value="ECO:0007669"/>
    <property type="project" value="TreeGrafter"/>
</dbReference>
<dbReference type="STRING" id="94208.A0A2S4L1I1"/>
<evidence type="ECO:0000313" key="10">
    <source>
        <dbReference type="Proteomes" id="UP000237481"/>
    </source>
</evidence>
<dbReference type="InterPro" id="IPR052093">
    <property type="entry name" value="HR_Repair_Mediator"/>
</dbReference>
<evidence type="ECO:0000256" key="6">
    <source>
        <dbReference type="ARBA" id="ARBA00023242"/>
    </source>
</evidence>
<dbReference type="OrthoDB" id="5957327at2759"/>
<dbReference type="SUPFAM" id="SSF52540">
    <property type="entry name" value="P-loop containing nucleoside triphosphate hydrolases"/>
    <property type="match status" value="1"/>
</dbReference>
<dbReference type="PANTHER" id="PTHR46239">
    <property type="entry name" value="DNA REPAIR PROTEIN RAD51 HOMOLOG 3 RAD51C"/>
    <property type="match status" value="1"/>
</dbReference>
<keyword evidence="5" id="KW-0234">DNA repair</keyword>
<comment type="subcellular location">
    <subcellularLocation>
        <location evidence="1">Nucleus</location>
    </subcellularLocation>
</comment>
<dbReference type="GO" id="GO:0033065">
    <property type="term" value="C:Rad51C-XRCC3 complex"/>
    <property type="evidence" value="ECO:0007669"/>
    <property type="project" value="TreeGrafter"/>
</dbReference>
<dbReference type="GO" id="GO:0005657">
    <property type="term" value="C:replication fork"/>
    <property type="evidence" value="ECO:0007669"/>
    <property type="project" value="TreeGrafter"/>
</dbReference>
<evidence type="ECO:0000256" key="7">
    <source>
        <dbReference type="SAM" id="MobiDB-lite"/>
    </source>
</evidence>
<feature type="region of interest" description="Disordered" evidence="7">
    <location>
        <begin position="190"/>
        <end position="209"/>
    </location>
</feature>
<feature type="region of interest" description="Disordered" evidence="7">
    <location>
        <begin position="339"/>
        <end position="419"/>
    </location>
</feature>
<evidence type="ECO:0000313" key="9">
    <source>
        <dbReference type="EMBL" id="POR36295.1"/>
    </source>
</evidence>
<dbReference type="SMART" id="SM00382">
    <property type="entry name" value="AAA"/>
    <property type="match status" value="1"/>
</dbReference>
<feature type="domain" description="AAA+ ATPase" evidence="8">
    <location>
        <begin position="73"/>
        <end position="199"/>
    </location>
</feature>
<dbReference type="Proteomes" id="UP000237481">
    <property type="component" value="Unassembled WGS sequence"/>
</dbReference>
<keyword evidence="6" id="KW-0539">Nucleus</keyword>
<gene>
    <name evidence="9" type="ORF">TPAR_03507</name>
</gene>
<dbReference type="GO" id="GO:0008821">
    <property type="term" value="F:crossover junction DNA endonuclease activity"/>
    <property type="evidence" value="ECO:0007669"/>
    <property type="project" value="TreeGrafter"/>
</dbReference>
<accession>A0A2S4L1I1</accession>
<evidence type="ECO:0000256" key="5">
    <source>
        <dbReference type="ARBA" id="ARBA00023204"/>
    </source>
</evidence>
<dbReference type="PANTHER" id="PTHR46239:SF1">
    <property type="entry name" value="DNA REPAIR PROTEIN RAD51 HOMOLOG 3"/>
    <property type="match status" value="1"/>
</dbReference>
<dbReference type="EMBL" id="PKSG01000345">
    <property type="protein sequence ID" value="POR36295.1"/>
    <property type="molecule type" value="Genomic_DNA"/>
</dbReference>
<reference evidence="9 10" key="1">
    <citation type="submission" date="2018-01" db="EMBL/GenBank/DDBJ databases">
        <title>Harnessing the power of phylogenomics to disentangle the directionality and signatures of interkingdom host jumping in the parasitic fungal genus Tolypocladium.</title>
        <authorList>
            <person name="Quandt C.A."/>
            <person name="Patterson W."/>
            <person name="Spatafora J.W."/>
        </authorList>
    </citation>
    <scope>NUCLEOTIDE SEQUENCE [LARGE SCALE GENOMIC DNA]</scope>
    <source>
        <strain evidence="9 10">NRBC 100945</strain>
    </source>
</reference>
<evidence type="ECO:0000256" key="1">
    <source>
        <dbReference type="ARBA" id="ARBA00004123"/>
    </source>
</evidence>
<dbReference type="GO" id="GO:0000400">
    <property type="term" value="F:four-way junction DNA binding"/>
    <property type="evidence" value="ECO:0007669"/>
    <property type="project" value="TreeGrafter"/>
</dbReference>
<keyword evidence="3" id="KW-0227">DNA damage</keyword>
<protein>
    <submittedName>
        <fullName evidence="9">DNA repair protein rhp55</fullName>
    </submittedName>
</protein>
<proteinExistence type="predicted"/>
<evidence type="ECO:0000256" key="2">
    <source>
        <dbReference type="ARBA" id="ARBA00022741"/>
    </source>
</evidence>
<organism evidence="9 10">
    <name type="scientific">Tolypocladium paradoxum</name>
    <dbReference type="NCBI Taxonomy" id="94208"/>
    <lineage>
        <taxon>Eukaryota</taxon>
        <taxon>Fungi</taxon>
        <taxon>Dikarya</taxon>
        <taxon>Ascomycota</taxon>
        <taxon>Pezizomycotina</taxon>
        <taxon>Sordariomycetes</taxon>
        <taxon>Hypocreomycetidae</taxon>
        <taxon>Hypocreales</taxon>
        <taxon>Ophiocordycipitaceae</taxon>
        <taxon>Tolypocladium</taxon>
    </lineage>
</organism>
<sequence>MMDYHSIHGHDISSFDIPSTHRLPTVAASQALDELKDDPAVHIATGLESLDKALLGPATAESEDSTHHGGVKRGQVTEIWGPPGTGKTALAIQMAANTICDGHEVVWVDCLQKVQRQRIAQAIESVKASRDQDAANDGSGVDWSKFTHYSCLTLPHVTALISRPTAKSIGTGVSLVVLSSISALLNSALPKSQDGRTGPKASKGPTASAKRLQGLQHIMNALQKLAATRNCAVIILSPCATRMQSEQGATLVAAINATVWDQGISTRLVLFRDWAWQGKKQGSVFLAGLQKIDGKPTNEAVEHVSAFKVEATGATSIDYDAATSNALTGSADLAREKRKLGQTELEVPDSEDDEDYGWADEDEAAMPAPPPQWQGSEDILLGQEIGRSDDGTGEDEDEDEDDGESHGSSAISSEAGGPG</sequence>
<evidence type="ECO:0000256" key="3">
    <source>
        <dbReference type="ARBA" id="ARBA00022763"/>
    </source>
</evidence>
<dbReference type="InterPro" id="IPR003593">
    <property type="entry name" value="AAA+_ATPase"/>
</dbReference>